<dbReference type="SUPFAM" id="SSF56672">
    <property type="entry name" value="DNA/RNA polymerases"/>
    <property type="match status" value="1"/>
</dbReference>
<evidence type="ECO:0000256" key="8">
    <source>
        <dbReference type="SAM" id="MobiDB-lite"/>
    </source>
</evidence>
<dbReference type="AlphaFoldDB" id="A0AAD4WJI5"/>
<reference evidence="10 11" key="1">
    <citation type="journal article" date="2022" name="G3 (Bethesda)">
        <title>Whole-genome sequence and methylome profiling of the almond [Prunus dulcis (Mill.) D.A. Webb] cultivar 'Nonpareil'.</title>
        <authorList>
            <person name="D'Amico-Willman K.M."/>
            <person name="Ouma W.Z."/>
            <person name="Meulia T."/>
            <person name="Sideli G.M."/>
            <person name="Gradziel T.M."/>
            <person name="Fresnedo-Ramirez J."/>
        </authorList>
    </citation>
    <scope>NUCLEOTIDE SEQUENCE [LARGE SCALE GENOMIC DNA]</scope>
    <source>
        <strain evidence="10">Clone GOH B32 T37-40</strain>
    </source>
</reference>
<evidence type="ECO:0000256" key="7">
    <source>
        <dbReference type="SAM" id="Coils"/>
    </source>
</evidence>
<dbReference type="InterPro" id="IPR043502">
    <property type="entry name" value="DNA/RNA_pol_sf"/>
</dbReference>
<organism evidence="10 11">
    <name type="scientific">Prunus dulcis</name>
    <name type="common">Almond</name>
    <name type="synonym">Amygdalus dulcis</name>
    <dbReference type="NCBI Taxonomy" id="3755"/>
    <lineage>
        <taxon>Eukaryota</taxon>
        <taxon>Viridiplantae</taxon>
        <taxon>Streptophyta</taxon>
        <taxon>Embryophyta</taxon>
        <taxon>Tracheophyta</taxon>
        <taxon>Spermatophyta</taxon>
        <taxon>Magnoliopsida</taxon>
        <taxon>eudicotyledons</taxon>
        <taxon>Gunneridae</taxon>
        <taxon>Pentapetalae</taxon>
        <taxon>rosids</taxon>
        <taxon>fabids</taxon>
        <taxon>Rosales</taxon>
        <taxon>Rosaceae</taxon>
        <taxon>Amygdaloideae</taxon>
        <taxon>Amygdaleae</taxon>
        <taxon>Prunus</taxon>
    </lineage>
</organism>
<feature type="compositionally biased region" description="Basic and acidic residues" evidence="8">
    <location>
        <begin position="9"/>
        <end position="22"/>
    </location>
</feature>
<dbReference type="SUPFAM" id="SSF53098">
    <property type="entry name" value="Ribonuclease H-like"/>
    <property type="match status" value="1"/>
</dbReference>
<dbReference type="InterPro" id="IPR036397">
    <property type="entry name" value="RNaseH_sf"/>
</dbReference>
<dbReference type="EMBL" id="JAJFAZ020000002">
    <property type="protein sequence ID" value="KAI5344580.1"/>
    <property type="molecule type" value="Genomic_DNA"/>
</dbReference>
<dbReference type="InterPro" id="IPR001584">
    <property type="entry name" value="Integrase_cat-core"/>
</dbReference>
<dbReference type="Gene3D" id="3.10.20.370">
    <property type="match status" value="1"/>
</dbReference>
<feature type="region of interest" description="Disordered" evidence="8">
    <location>
        <begin position="1"/>
        <end position="51"/>
    </location>
</feature>
<dbReference type="InterPro" id="IPR012337">
    <property type="entry name" value="RNaseH-like_sf"/>
</dbReference>
<name>A0AAD4WJI5_PRUDU</name>
<dbReference type="Gene3D" id="3.30.420.10">
    <property type="entry name" value="Ribonuclease H-like superfamily/Ribonuclease H"/>
    <property type="match status" value="1"/>
</dbReference>
<dbReference type="Pfam" id="PF17917">
    <property type="entry name" value="RT_RNaseH"/>
    <property type="match status" value="1"/>
</dbReference>
<keyword evidence="4" id="KW-0255">Endonuclease</keyword>
<dbReference type="InterPro" id="IPR050951">
    <property type="entry name" value="Retrovirus_Pol_polyprotein"/>
</dbReference>
<evidence type="ECO:0000256" key="5">
    <source>
        <dbReference type="ARBA" id="ARBA00022801"/>
    </source>
</evidence>
<dbReference type="GO" id="GO:0003676">
    <property type="term" value="F:nucleic acid binding"/>
    <property type="evidence" value="ECO:0007669"/>
    <property type="project" value="InterPro"/>
</dbReference>
<dbReference type="GO" id="GO:0003964">
    <property type="term" value="F:RNA-directed DNA polymerase activity"/>
    <property type="evidence" value="ECO:0007669"/>
    <property type="project" value="UniProtKB-KW"/>
</dbReference>
<keyword evidence="5" id="KW-0378">Hydrolase</keyword>
<evidence type="ECO:0000256" key="3">
    <source>
        <dbReference type="ARBA" id="ARBA00022722"/>
    </source>
</evidence>
<dbReference type="Pfam" id="PF00665">
    <property type="entry name" value="rve"/>
    <property type="match status" value="1"/>
</dbReference>
<evidence type="ECO:0000259" key="9">
    <source>
        <dbReference type="PROSITE" id="PS50994"/>
    </source>
</evidence>
<feature type="coiled-coil region" evidence="7">
    <location>
        <begin position="197"/>
        <end position="224"/>
    </location>
</feature>
<comment type="caution">
    <text evidence="10">The sequence shown here is derived from an EMBL/GenBank/DDBJ whole genome shotgun (WGS) entry which is preliminary data.</text>
</comment>
<keyword evidence="2" id="KW-0548">Nucleotidyltransferase</keyword>
<evidence type="ECO:0000313" key="10">
    <source>
        <dbReference type="EMBL" id="KAI5344580.1"/>
    </source>
</evidence>
<feature type="domain" description="Integrase catalytic" evidence="9">
    <location>
        <begin position="1000"/>
        <end position="1159"/>
    </location>
</feature>
<dbReference type="GO" id="GO:0015074">
    <property type="term" value="P:DNA integration"/>
    <property type="evidence" value="ECO:0007669"/>
    <property type="project" value="InterPro"/>
</dbReference>
<keyword evidence="1" id="KW-0808">Transferase</keyword>
<gene>
    <name evidence="10" type="ORF">L3X38_012457</name>
</gene>
<keyword evidence="7" id="KW-0175">Coiled coil</keyword>
<evidence type="ECO:0000256" key="6">
    <source>
        <dbReference type="ARBA" id="ARBA00022918"/>
    </source>
</evidence>
<accession>A0AAD4WJI5</accession>
<keyword evidence="11" id="KW-1185">Reference proteome</keyword>
<keyword evidence="3" id="KW-0540">Nuclease</keyword>
<protein>
    <recommendedName>
        <fullName evidence="9">Integrase catalytic domain-containing protein</fullName>
    </recommendedName>
</protein>
<dbReference type="Gene3D" id="3.10.10.10">
    <property type="entry name" value="HIV Type 1 Reverse Transcriptase, subunit A, domain 1"/>
    <property type="match status" value="1"/>
</dbReference>
<dbReference type="InterPro" id="IPR041373">
    <property type="entry name" value="RT_RNaseH"/>
</dbReference>
<dbReference type="PANTHER" id="PTHR37984">
    <property type="entry name" value="PROTEIN CBG26694"/>
    <property type="match status" value="1"/>
</dbReference>
<proteinExistence type="predicted"/>
<dbReference type="InterPro" id="IPR021109">
    <property type="entry name" value="Peptidase_aspartic_dom_sf"/>
</dbReference>
<dbReference type="Gene3D" id="2.40.70.10">
    <property type="entry name" value="Acid Proteases"/>
    <property type="match status" value="1"/>
</dbReference>
<dbReference type="Proteomes" id="UP001054821">
    <property type="component" value="Chromosome 2"/>
</dbReference>
<evidence type="ECO:0000256" key="2">
    <source>
        <dbReference type="ARBA" id="ARBA00022695"/>
    </source>
</evidence>
<evidence type="ECO:0000256" key="4">
    <source>
        <dbReference type="ARBA" id="ARBA00022759"/>
    </source>
</evidence>
<dbReference type="FunFam" id="3.10.20.370:FF:000001">
    <property type="entry name" value="Retrovirus-related Pol polyprotein from transposon 17.6-like protein"/>
    <property type="match status" value="1"/>
</dbReference>
<keyword evidence="6" id="KW-0695">RNA-directed DNA polymerase</keyword>
<dbReference type="PANTHER" id="PTHR37984:SF5">
    <property type="entry name" value="PROTEIN NYNRIN-LIKE"/>
    <property type="match status" value="1"/>
</dbReference>
<evidence type="ECO:0000313" key="11">
    <source>
        <dbReference type="Proteomes" id="UP001054821"/>
    </source>
</evidence>
<evidence type="ECO:0000256" key="1">
    <source>
        <dbReference type="ARBA" id="ARBA00022679"/>
    </source>
</evidence>
<dbReference type="CDD" id="cd09274">
    <property type="entry name" value="RNase_HI_RT_Ty3"/>
    <property type="match status" value="1"/>
</dbReference>
<dbReference type="PROSITE" id="PS50994">
    <property type="entry name" value="INTEGRASE"/>
    <property type="match status" value="1"/>
</dbReference>
<dbReference type="GO" id="GO:0016787">
    <property type="term" value="F:hydrolase activity"/>
    <property type="evidence" value="ECO:0007669"/>
    <property type="project" value="UniProtKB-KW"/>
</dbReference>
<dbReference type="GO" id="GO:0004519">
    <property type="term" value="F:endonuclease activity"/>
    <property type="evidence" value="ECO:0007669"/>
    <property type="project" value="UniProtKB-KW"/>
</dbReference>
<sequence>MAAGGGRSEPAKFGRHPGENRHFPAAGAAADVGGGLGRDAEAEPQWAAEHSQKRGIFELSVGSPNMSAQMEKMDKKIDAKFDMLLQHLVSSTQQPPTSTVCTICSMATHDIMGCPHRDSYPELVEQHVNMMNSYQRPRNDAYATHYNPGWRDHPNFKWGDNQTNAKPFQHAQKPFVPPKPSLEDQLAKLAATTQSFIEGNNQRFQNVEASIKSLEQQFEQLATHISNREKGKFPSQTIPNPNGREDCNVVRTLRCGKSYDNRENSIEKEQQTVKDNTENFAAAESAEPAERHNLADLETVPKQVPERVHEAPIPYPERLKPKAKDQQLKDFMQTLSKVQINIPLLDAIKKIPSYAKFLKEVCSSKKKLSDLDKVILTEQCSAVLLHKLPPKKKDPGSFNISCTIGNSNFKSALINLGASINLMPFSVFQRLGQGDLKPTSIILQLADRSITYPRCVIEDLIIKVDNLYLLAVCVVLDMDEDLQTPIILGRPFMATARTLIDVEAGTLTLRVQDQSVVFNLFEATKRPAEQQDCMHIDMVDSMVQDGFYANSKTYQLLHVLQGELETDFEDEGVLEYIHALNSLPTVLPKFRNVYESLGEPKQPLKPSRQQPPKLELKPLLKHLKYAYLGAAETLPVIIAADLTPTEEDKLLRMLRKYQDALGWTIADIKGISPALCMHRILMEDDVKPTVDAQRRLNPIMKEVVRTEVMKLLDAGMIYLIFDSKWVSPTQVVPKRTGITVVKNDNKELVPTRLTTGFYRRFIKDFSKISRPLCTLLAKDALFNFDKACLEAFNKLKALLTSAPIIAAPNWDLPFELMCDASDYAVGAVLGQRRDKLPHVIYYASRTLNDAQLNYATTEKELLAVVFALEKFRSYLVGAKIIVYKDHAALKYLLSKKDAKPRLIRWVLLLQEFDLEIQDKKGSENVVADHLSRLIIPAATEADSLPLSESFPDEQLFAVKIDTPWCIPEAEQENSQNWCKACDRCQRVGNQSRRNEMLQSILIVELFDVWGIDFMGPFPSSNGHQYILVAVEYVSKWVEAIAAQTNQGSVVLKFLQGVIFPCFGIPRVILSDGVKHFINKPFANLLAKYGINHCVATPYHPQTSGQVEVSNREIKRILEKTVSSTLKDWSFKLNDALWAYRTAYKTPIGMSPFRLVYGKACHLPMELEHKAYWAIKELNFAYDSAGEKRKLHLNEL</sequence>
<dbReference type="CDD" id="cd00303">
    <property type="entry name" value="retropepsin_like"/>
    <property type="match status" value="1"/>
</dbReference>